<feature type="compositionally biased region" description="Basic and acidic residues" evidence="1">
    <location>
        <begin position="436"/>
        <end position="448"/>
    </location>
</feature>
<feature type="compositionally biased region" description="Polar residues" evidence="1">
    <location>
        <begin position="456"/>
        <end position="466"/>
    </location>
</feature>
<feature type="compositionally biased region" description="Polar residues" evidence="1">
    <location>
        <begin position="256"/>
        <end position="265"/>
    </location>
</feature>
<keyword evidence="3" id="KW-1185">Reference proteome</keyword>
<feature type="region of interest" description="Disordered" evidence="1">
    <location>
        <begin position="716"/>
        <end position="764"/>
    </location>
</feature>
<dbReference type="EMBL" id="CM035408">
    <property type="protein sequence ID" value="KAH7441756.1"/>
    <property type="molecule type" value="Genomic_DNA"/>
</dbReference>
<feature type="compositionally biased region" description="Basic and acidic residues" evidence="1">
    <location>
        <begin position="268"/>
        <end position="282"/>
    </location>
</feature>
<evidence type="ECO:0000313" key="2">
    <source>
        <dbReference type="EMBL" id="KAH7441755.1"/>
    </source>
</evidence>
<feature type="compositionally biased region" description="Polar residues" evidence="1">
    <location>
        <begin position="284"/>
        <end position="293"/>
    </location>
</feature>
<feature type="compositionally biased region" description="Basic and acidic residues" evidence="1">
    <location>
        <begin position="236"/>
        <end position="255"/>
    </location>
</feature>
<organism evidence="2 3">
    <name type="scientific">Ceratopteris richardii</name>
    <name type="common">Triangle waterfern</name>
    <dbReference type="NCBI Taxonomy" id="49495"/>
    <lineage>
        <taxon>Eukaryota</taxon>
        <taxon>Viridiplantae</taxon>
        <taxon>Streptophyta</taxon>
        <taxon>Embryophyta</taxon>
        <taxon>Tracheophyta</taxon>
        <taxon>Polypodiopsida</taxon>
        <taxon>Polypodiidae</taxon>
        <taxon>Polypodiales</taxon>
        <taxon>Pteridineae</taxon>
        <taxon>Pteridaceae</taxon>
        <taxon>Parkerioideae</taxon>
        <taxon>Ceratopteris</taxon>
    </lineage>
</organism>
<feature type="region of interest" description="Disordered" evidence="1">
    <location>
        <begin position="116"/>
        <end position="177"/>
    </location>
</feature>
<reference evidence="2" key="1">
    <citation type="submission" date="2021-08" db="EMBL/GenBank/DDBJ databases">
        <title>WGS assembly of Ceratopteris richardii.</title>
        <authorList>
            <person name="Marchant D.B."/>
            <person name="Chen G."/>
            <person name="Jenkins J."/>
            <person name="Shu S."/>
            <person name="Leebens-Mack J."/>
            <person name="Grimwood J."/>
            <person name="Schmutz J."/>
            <person name="Soltis P."/>
            <person name="Soltis D."/>
            <person name="Chen Z.-H."/>
        </authorList>
    </citation>
    <scope>NUCLEOTIDE SEQUENCE</scope>
    <source>
        <strain evidence="2">Whitten #5841</strain>
        <tissue evidence="2">Leaf</tissue>
    </source>
</reference>
<dbReference type="Gene3D" id="3.10.450.40">
    <property type="match status" value="1"/>
</dbReference>
<feature type="compositionally biased region" description="Basic and acidic residues" evidence="1">
    <location>
        <begin position="412"/>
        <end position="428"/>
    </location>
</feature>
<dbReference type="GO" id="GO:0009507">
    <property type="term" value="C:chloroplast"/>
    <property type="evidence" value="ECO:0007669"/>
    <property type="project" value="TreeGrafter"/>
</dbReference>
<proteinExistence type="predicted"/>
<dbReference type="EMBL" id="CM035408">
    <property type="protein sequence ID" value="KAH7441755.1"/>
    <property type="molecule type" value="Genomic_DNA"/>
</dbReference>
<evidence type="ECO:0000313" key="3">
    <source>
        <dbReference type="Proteomes" id="UP000825935"/>
    </source>
</evidence>
<sequence>MDFLQGLDIHEFLASVGKRAVAKATQKTPNFLAPECRTSDFVFVEDSDENGQLNNGYGFDGNDERGFSSGGQRRTGQSSTFGRKRRGAFDKRIDAEQKKMYGWGDKKEVVPERWKGSTWDGINSGNGWDKTTDQNDDSRWGKSFTSWDNEPVSEKKLAGGCGESTKKGGTNPEHHGMYKENMGWEGRLDEEHGDGWGKQKDPIYSGWGQTEVLSAIGGCKGVVQGESHEKLWTERMHGKDDDGWGDMPREMEKPTQEQNLQNSWGESMHQEKSDGWAEDKVSNEWGNNSGASTSDKRWRGSGNVVINDGWGCNIHKGNEWLDKSAKPDDGSGEKKFVSGGTWGKNVQEKGTGDRWRHSKNASPGGYDLLNKRSKTQRNNTFRKDDNHDGWTGSKKHSGSQWNIRKIGPISGCKDDTEHKIGDGWDRPIAKITTGWEESKHKDDREHNVGDGWNRPISESTTSWQDSKQNDFDDGWGISTQGQQKGRPYTACGHDAENNFNDDWDGTAVDIATGWKESTHKDIDDGWGSIPQNSVQLKTTGVDSGPSDSRKKSGIFNSWEKSSAGRMGKDDRSDPETWRNNPPRGRADGAWNDGIQDVDDDGWCCNTQNNIDSGWGETDAALREGDGYAATGREQSGNQDIDDGPGGNIQKKVAVTGWEQLERQDTDDGWGGSIGKGADLVWKNHVDTRANPNNPVVVDDTDGWNAIKNPEAVTGWQISEEQSPRNRHSGHKNRYGPEWAKNTGADKRRPGTFGPSGANTLPLGKRRGGIKCSNWGQRITGALEQQNEGDLQGGKPKLGRRFNNGRCTGVSSSQNYSTRPHLRTLISSGEYSELNELYKTTNKILHHSGYEPGDRLNADDAKFVLEQVLAHHPEKEVKLGCGAEYVMIDSHADHQVNCFWVVRKDSSKTDFSYWKCLERLFEMNYSNVMKKEDEAEKDGSISTHFDTEKPPGNDEVGDWKDSLALDVTVEAEAVVRQETDNGR</sequence>
<evidence type="ECO:0000256" key="1">
    <source>
        <dbReference type="SAM" id="MobiDB-lite"/>
    </source>
</evidence>
<dbReference type="OrthoDB" id="695233at2759"/>
<dbReference type="Pfam" id="PF11523">
    <property type="entry name" value="DUF3223"/>
    <property type="match status" value="1"/>
</dbReference>
<feature type="region of interest" description="Disordered" evidence="1">
    <location>
        <begin position="236"/>
        <end position="301"/>
    </location>
</feature>
<dbReference type="GO" id="GO:0009658">
    <property type="term" value="P:chloroplast organization"/>
    <property type="evidence" value="ECO:0007669"/>
    <property type="project" value="TreeGrafter"/>
</dbReference>
<feature type="region of interest" description="Disordered" evidence="1">
    <location>
        <begin position="518"/>
        <end position="594"/>
    </location>
</feature>
<feature type="compositionally biased region" description="Low complexity" evidence="1">
    <location>
        <begin position="70"/>
        <end position="80"/>
    </location>
</feature>
<gene>
    <name evidence="2" type="ORF">KP509_03G053200</name>
</gene>
<dbReference type="AlphaFoldDB" id="A0A8T2V7Q3"/>
<dbReference type="GO" id="GO:1901259">
    <property type="term" value="P:chloroplast rRNA processing"/>
    <property type="evidence" value="ECO:0007669"/>
    <property type="project" value="TreeGrafter"/>
</dbReference>
<feature type="region of interest" description="Disordered" evidence="1">
    <location>
        <begin position="324"/>
        <end position="504"/>
    </location>
</feature>
<name>A0A8T2V7Q3_CERRI</name>
<feature type="compositionally biased region" description="Polar residues" evidence="1">
    <location>
        <begin position="529"/>
        <end position="541"/>
    </location>
</feature>
<feature type="compositionally biased region" description="Basic and acidic residues" evidence="1">
    <location>
        <begin position="130"/>
        <end position="140"/>
    </location>
</feature>
<dbReference type="PANTHER" id="PTHR33415:SF24">
    <property type="entry name" value="DNA-DIRECTED RNA POLYMERASE"/>
    <property type="match status" value="1"/>
</dbReference>
<dbReference type="InterPro" id="IPR044673">
    <property type="entry name" value="DCL-like"/>
</dbReference>
<dbReference type="PANTHER" id="PTHR33415">
    <property type="entry name" value="PROTEIN EMBRYO DEFECTIVE 514"/>
    <property type="match status" value="1"/>
</dbReference>
<feature type="compositionally biased region" description="Basic and acidic residues" evidence="1">
    <location>
        <begin position="324"/>
        <end position="336"/>
    </location>
</feature>
<comment type="caution">
    <text evidence="2">The sequence shown here is derived from an EMBL/GenBank/DDBJ whole genome shotgun (WGS) entry which is preliminary data.</text>
</comment>
<feature type="region of interest" description="Disordered" evidence="1">
    <location>
        <begin position="52"/>
        <end position="83"/>
    </location>
</feature>
<feature type="compositionally biased region" description="Basic and acidic residues" evidence="1">
    <location>
        <begin position="346"/>
        <end position="355"/>
    </location>
</feature>
<feature type="compositionally biased region" description="Basic residues" evidence="1">
    <location>
        <begin position="724"/>
        <end position="733"/>
    </location>
</feature>
<feature type="region of interest" description="Disordered" evidence="1">
    <location>
        <begin position="935"/>
        <end position="958"/>
    </location>
</feature>
<protein>
    <submittedName>
        <fullName evidence="2">Uncharacterized protein</fullName>
    </submittedName>
</protein>
<dbReference type="Proteomes" id="UP000825935">
    <property type="component" value="Chromosome 3"/>
</dbReference>
<accession>A0A8T2V7Q3</accession>
<feature type="compositionally biased region" description="Basic and acidic residues" evidence="1">
    <location>
        <begin position="566"/>
        <end position="576"/>
    </location>
</feature>